<feature type="compositionally biased region" description="Low complexity" evidence="1">
    <location>
        <begin position="223"/>
        <end position="237"/>
    </location>
</feature>
<reference evidence="2" key="1">
    <citation type="journal article" date="2020" name="bioRxiv">
        <title>Comparative genomics of Chlamydomonas.</title>
        <authorList>
            <person name="Craig R.J."/>
            <person name="Hasan A.R."/>
            <person name="Ness R.W."/>
            <person name="Keightley P.D."/>
        </authorList>
    </citation>
    <scope>NUCLEOTIDE SEQUENCE</scope>
    <source>
        <strain evidence="2">SAG 7.73</strain>
    </source>
</reference>
<dbReference type="InterPro" id="IPR019410">
    <property type="entry name" value="Methyltransf_16"/>
</dbReference>
<dbReference type="OrthoDB" id="413520at2759"/>
<name>A0A835VRM0_CHLIN</name>
<feature type="region of interest" description="Disordered" evidence="1">
    <location>
        <begin position="167"/>
        <end position="269"/>
    </location>
</feature>
<comment type="caution">
    <text evidence="2">The sequence shown here is derived from an EMBL/GenBank/DDBJ whole genome shotgun (WGS) entry which is preliminary data.</text>
</comment>
<dbReference type="Gene3D" id="3.40.50.150">
    <property type="entry name" value="Vaccinia Virus protein VP39"/>
    <property type="match status" value="1"/>
</dbReference>
<dbReference type="Proteomes" id="UP000650467">
    <property type="component" value="Unassembled WGS sequence"/>
</dbReference>
<evidence type="ECO:0000313" key="2">
    <source>
        <dbReference type="EMBL" id="KAG2425245.1"/>
    </source>
</evidence>
<keyword evidence="3" id="KW-1185">Reference proteome</keyword>
<dbReference type="SUPFAM" id="SSF53335">
    <property type="entry name" value="S-adenosyl-L-methionine-dependent methyltransferases"/>
    <property type="match status" value="1"/>
</dbReference>
<gene>
    <name evidence="2" type="ORF">HXX76_013830</name>
</gene>
<feature type="compositionally biased region" description="Low complexity" evidence="1">
    <location>
        <begin position="190"/>
        <end position="203"/>
    </location>
</feature>
<evidence type="ECO:0000313" key="3">
    <source>
        <dbReference type="Proteomes" id="UP000650467"/>
    </source>
</evidence>
<dbReference type="PANTHER" id="PTHR14614">
    <property type="entry name" value="HEPATOCELLULAR CARCINOMA-ASSOCIATED ANTIGEN"/>
    <property type="match status" value="1"/>
</dbReference>
<dbReference type="AlphaFoldDB" id="A0A835VRM0"/>
<accession>A0A835VRM0</accession>
<dbReference type="Pfam" id="PF10294">
    <property type="entry name" value="Methyltransf_16"/>
    <property type="match status" value="1"/>
</dbReference>
<evidence type="ECO:0000256" key="1">
    <source>
        <dbReference type="SAM" id="MobiDB-lite"/>
    </source>
</evidence>
<organism evidence="2 3">
    <name type="scientific">Chlamydomonas incerta</name>
    <dbReference type="NCBI Taxonomy" id="51695"/>
    <lineage>
        <taxon>Eukaryota</taxon>
        <taxon>Viridiplantae</taxon>
        <taxon>Chlorophyta</taxon>
        <taxon>core chlorophytes</taxon>
        <taxon>Chlorophyceae</taxon>
        <taxon>CS clade</taxon>
        <taxon>Chlamydomonadales</taxon>
        <taxon>Chlamydomonadaceae</taxon>
        <taxon>Chlamydomonas</taxon>
    </lineage>
</organism>
<feature type="compositionally biased region" description="Gly residues" evidence="1">
    <location>
        <begin position="251"/>
        <end position="269"/>
    </location>
</feature>
<protein>
    <submittedName>
        <fullName evidence="2">Uncharacterized protein</fullName>
    </submittedName>
</protein>
<dbReference type="PANTHER" id="PTHR14614:SF132">
    <property type="entry name" value="PROTEIN-LYSINE METHYLTRANSFERASE C42C1.13"/>
    <property type="match status" value="1"/>
</dbReference>
<feature type="compositionally biased region" description="Gly residues" evidence="1">
    <location>
        <begin position="177"/>
        <end position="189"/>
    </location>
</feature>
<sequence>MEPPEDDCVYREIELSEDKQLRIKEFSLLEDDAGAVVWDAALVAAHYLAHRAQQGRCLVSGRRVLDLGAGTGAVGLAAAALGAAHVALSDLPHLVPYMRENVQLNGLGSTAEAAPLVWGDAASLAAARRSWLMRPPHVVLASDVVYSAEGRQALFATLAAVMVPPPSAAARSKGSSRSGGGGGGGGGSQGAAPLAAGTAVAGGPEAASKEHGPGAYQQERTAQDAAAVGAAGADTTASLPGPDSTQDPQRGIGGGEGAVAGSSGGGAGGAGCEVADGAEGWLCGSGDVVGGSVAVLAFEERPGVEEVPGLCEAHGLSCVEVEPEELHPDWRCPEIHVLLLQKRRQ</sequence>
<proteinExistence type="predicted"/>
<dbReference type="EMBL" id="JAEHOC010000057">
    <property type="protein sequence ID" value="KAG2425245.1"/>
    <property type="molecule type" value="Genomic_DNA"/>
</dbReference>
<dbReference type="InterPro" id="IPR029063">
    <property type="entry name" value="SAM-dependent_MTases_sf"/>
</dbReference>